<comment type="caution">
    <text evidence="13">The sequence shown here is derived from an EMBL/GenBank/DDBJ whole genome shotgun (WGS) entry which is preliminary data.</text>
</comment>
<dbReference type="OrthoDB" id="2019556at2759"/>
<evidence type="ECO:0000256" key="9">
    <source>
        <dbReference type="PROSITE-ProRule" id="PRU00282"/>
    </source>
</evidence>
<reference evidence="14" key="1">
    <citation type="submission" date="2017-01" db="EMBL/GenBank/DDBJ databases">
        <authorList>
            <person name="Wang Y."/>
            <person name="White M."/>
            <person name="Kvist S."/>
            <person name="Moncalvo J.-M."/>
        </authorList>
    </citation>
    <scope>NUCLEOTIDE SEQUENCE [LARGE SCALE GENOMIC DNA]</scope>
    <source>
        <strain evidence="14">COL-18-3</strain>
    </source>
</reference>
<evidence type="ECO:0000256" key="1">
    <source>
        <dbReference type="ARBA" id="ARBA00004585"/>
    </source>
</evidence>
<comment type="subcellular location">
    <subcellularLocation>
        <location evidence="1">Peroxisome membrane</location>
        <topology evidence="1">Multi-pass membrane protein</topology>
    </subcellularLocation>
</comment>
<dbReference type="AlphaFoldDB" id="A0A1R1PG01"/>
<evidence type="ECO:0000256" key="4">
    <source>
        <dbReference type="ARBA" id="ARBA00022692"/>
    </source>
</evidence>
<feature type="compositionally biased region" description="Basic and acidic residues" evidence="11">
    <location>
        <begin position="88"/>
        <end position="108"/>
    </location>
</feature>
<dbReference type="SUPFAM" id="SSF103506">
    <property type="entry name" value="Mitochondrial carrier"/>
    <property type="match status" value="1"/>
</dbReference>
<comment type="similarity">
    <text evidence="2 10">Belongs to the mitochondrial carrier (TC 2.A.29) family.</text>
</comment>
<evidence type="ECO:0000313" key="14">
    <source>
        <dbReference type="Proteomes" id="UP000188320"/>
    </source>
</evidence>
<evidence type="ECO:0000313" key="13">
    <source>
        <dbReference type="EMBL" id="OMH79853.1"/>
    </source>
</evidence>
<sequence>MSDNAIHAIAGAGGGLVSMGLTYPLFTISTRLQVQRTGERKDAYKGNLDVLKKILNEEGVAGLFSKSSYRGDIGSNDGINNQPNMGGKHTDGSSKEWKKGRRGPKEIDGSNVPGNCYRGQARSVGVVAGSYSSACACTESDDSICSI</sequence>
<evidence type="ECO:0000256" key="5">
    <source>
        <dbReference type="ARBA" id="ARBA00022737"/>
    </source>
</evidence>
<dbReference type="InterPro" id="IPR052217">
    <property type="entry name" value="Mito/Peroxisomal_Carrier"/>
</dbReference>
<keyword evidence="14" id="KW-1185">Reference proteome</keyword>
<feature type="repeat" description="Solcar" evidence="9">
    <location>
        <begin position="2"/>
        <end position="90"/>
    </location>
</feature>
<feature type="transmembrane region" description="Helical" evidence="12">
    <location>
        <begin position="6"/>
        <end position="26"/>
    </location>
</feature>
<evidence type="ECO:0000256" key="12">
    <source>
        <dbReference type="SAM" id="Phobius"/>
    </source>
</evidence>
<name>A0A1R1PG01_ZANCU</name>
<evidence type="ECO:0000256" key="10">
    <source>
        <dbReference type="RuleBase" id="RU000488"/>
    </source>
</evidence>
<dbReference type="PANTHER" id="PTHR45939">
    <property type="entry name" value="PEROXISOMAL MEMBRANE PROTEIN PMP34-RELATED"/>
    <property type="match status" value="1"/>
</dbReference>
<dbReference type="GO" id="GO:0005347">
    <property type="term" value="F:ATP transmembrane transporter activity"/>
    <property type="evidence" value="ECO:0007669"/>
    <property type="project" value="TreeGrafter"/>
</dbReference>
<evidence type="ECO:0000256" key="3">
    <source>
        <dbReference type="ARBA" id="ARBA00022448"/>
    </source>
</evidence>
<keyword evidence="4 9" id="KW-0812">Transmembrane</keyword>
<dbReference type="PROSITE" id="PS50920">
    <property type="entry name" value="SOLCAR"/>
    <property type="match status" value="1"/>
</dbReference>
<evidence type="ECO:0000256" key="7">
    <source>
        <dbReference type="ARBA" id="ARBA00023136"/>
    </source>
</evidence>
<dbReference type="InterPro" id="IPR018108">
    <property type="entry name" value="MCP_transmembrane"/>
</dbReference>
<dbReference type="EMBL" id="LSSK01001383">
    <property type="protein sequence ID" value="OMH79853.1"/>
    <property type="molecule type" value="Genomic_DNA"/>
</dbReference>
<dbReference type="GO" id="GO:0005778">
    <property type="term" value="C:peroxisomal membrane"/>
    <property type="evidence" value="ECO:0007669"/>
    <property type="project" value="UniProtKB-SubCell"/>
</dbReference>
<dbReference type="Proteomes" id="UP000188320">
    <property type="component" value="Unassembled WGS sequence"/>
</dbReference>
<keyword evidence="7 9" id="KW-0472">Membrane</keyword>
<keyword evidence="3 10" id="KW-0813">Transport</keyword>
<keyword evidence="5" id="KW-0677">Repeat</keyword>
<dbReference type="GO" id="GO:0044610">
    <property type="term" value="F:FMN transmembrane transporter activity"/>
    <property type="evidence" value="ECO:0007669"/>
    <property type="project" value="TreeGrafter"/>
</dbReference>
<protein>
    <submittedName>
        <fullName evidence="13">Peroxisomal membrane protein PMP47A</fullName>
    </submittedName>
</protein>
<dbReference type="GO" id="GO:0015217">
    <property type="term" value="F:ADP transmembrane transporter activity"/>
    <property type="evidence" value="ECO:0007669"/>
    <property type="project" value="TreeGrafter"/>
</dbReference>
<evidence type="ECO:0000256" key="6">
    <source>
        <dbReference type="ARBA" id="ARBA00022989"/>
    </source>
</evidence>
<feature type="region of interest" description="Disordered" evidence="11">
    <location>
        <begin position="68"/>
        <end position="111"/>
    </location>
</feature>
<dbReference type="GO" id="GO:0080122">
    <property type="term" value="F:AMP transmembrane transporter activity"/>
    <property type="evidence" value="ECO:0007669"/>
    <property type="project" value="TreeGrafter"/>
</dbReference>
<proteinExistence type="inferred from homology"/>
<dbReference type="PANTHER" id="PTHR45939:SF5">
    <property type="entry name" value="PEROXISOMAL MEMBRANE PROTEIN PMP34"/>
    <property type="match status" value="1"/>
</dbReference>
<dbReference type="GO" id="GO:0015230">
    <property type="term" value="F:FAD transmembrane transporter activity"/>
    <property type="evidence" value="ECO:0007669"/>
    <property type="project" value="TreeGrafter"/>
</dbReference>
<dbReference type="Pfam" id="PF00153">
    <property type="entry name" value="Mito_carr"/>
    <property type="match status" value="1"/>
</dbReference>
<dbReference type="GO" id="GO:0051724">
    <property type="term" value="F:NAD transmembrane transporter activity"/>
    <property type="evidence" value="ECO:0007669"/>
    <property type="project" value="TreeGrafter"/>
</dbReference>
<dbReference type="InterPro" id="IPR023395">
    <property type="entry name" value="MCP_dom_sf"/>
</dbReference>
<accession>A0A1R1PG01</accession>
<evidence type="ECO:0000256" key="11">
    <source>
        <dbReference type="SAM" id="MobiDB-lite"/>
    </source>
</evidence>
<gene>
    <name evidence="13" type="ORF">AX774_g6718</name>
</gene>
<dbReference type="GO" id="GO:0015228">
    <property type="term" value="F:coenzyme A transmembrane transporter activity"/>
    <property type="evidence" value="ECO:0007669"/>
    <property type="project" value="TreeGrafter"/>
</dbReference>
<keyword evidence="6 12" id="KW-1133">Transmembrane helix</keyword>
<evidence type="ECO:0000256" key="2">
    <source>
        <dbReference type="ARBA" id="ARBA00006375"/>
    </source>
</evidence>
<keyword evidence="8" id="KW-0576">Peroxisome</keyword>
<organism evidence="13 14">
    <name type="scientific">Zancudomyces culisetae</name>
    <name type="common">Gut fungus</name>
    <name type="synonym">Smittium culisetae</name>
    <dbReference type="NCBI Taxonomy" id="1213189"/>
    <lineage>
        <taxon>Eukaryota</taxon>
        <taxon>Fungi</taxon>
        <taxon>Fungi incertae sedis</taxon>
        <taxon>Zoopagomycota</taxon>
        <taxon>Kickxellomycotina</taxon>
        <taxon>Harpellomycetes</taxon>
        <taxon>Harpellales</taxon>
        <taxon>Legeriomycetaceae</taxon>
        <taxon>Zancudomyces</taxon>
    </lineage>
</organism>
<evidence type="ECO:0000256" key="8">
    <source>
        <dbReference type="ARBA" id="ARBA00023140"/>
    </source>
</evidence>
<dbReference type="Gene3D" id="1.50.40.10">
    <property type="entry name" value="Mitochondrial carrier domain"/>
    <property type="match status" value="1"/>
</dbReference>